<dbReference type="Proteomes" id="UP000321570">
    <property type="component" value="Unassembled WGS sequence"/>
</dbReference>
<sequence length="162" mass="18705">MDSFPTVLGADSQSLARQQRQQVNFRQSTIPIGKRVNWVVRASNVLLLLYAQAEAAAIQSQKQKMLEAWDKLNAAIETRTRMLQDAEVLSRWLTWLHHGLSWISSAENLILTAKERENEEIEANCGRAILQYELPRFVNQHKQLWDEICAWESSILFHCEEG</sequence>
<feature type="non-terminal residue" evidence="1">
    <location>
        <position position="162"/>
    </location>
</feature>
<accession>A0A564Y5S1</accession>
<organism evidence="1 2">
    <name type="scientific">Hymenolepis diminuta</name>
    <name type="common">Rat tapeworm</name>
    <dbReference type="NCBI Taxonomy" id="6216"/>
    <lineage>
        <taxon>Eukaryota</taxon>
        <taxon>Metazoa</taxon>
        <taxon>Spiralia</taxon>
        <taxon>Lophotrochozoa</taxon>
        <taxon>Platyhelminthes</taxon>
        <taxon>Cestoda</taxon>
        <taxon>Eucestoda</taxon>
        <taxon>Cyclophyllidea</taxon>
        <taxon>Hymenolepididae</taxon>
        <taxon>Hymenolepis</taxon>
    </lineage>
</organism>
<dbReference type="SUPFAM" id="SSF46966">
    <property type="entry name" value="Spectrin repeat"/>
    <property type="match status" value="1"/>
</dbReference>
<name>A0A564Y5S1_HYMDI</name>
<gene>
    <name evidence="1" type="ORF">WMSIL1_LOCUS3013</name>
</gene>
<reference evidence="1 2" key="1">
    <citation type="submission" date="2019-07" db="EMBL/GenBank/DDBJ databases">
        <authorList>
            <person name="Jastrzebski P J."/>
            <person name="Paukszto L."/>
            <person name="Jastrzebski P J."/>
        </authorList>
    </citation>
    <scope>NUCLEOTIDE SEQUENCE [LARGE SCALE GENOMIC DNA]</scope>
    <source>
        <strain evidence="1 2">WMS-il1</strain>
    </source>
</reference>
<dbReference type="EMBL" id="CABIJS010000088">
    <property type="protein sequence ID" value="VUZ42309.1"/>
    <property type="molecule type" value="Genomic_DNA"/>
</dbReference>
<dbReference type="AlphaFoldDB" id="A0A564Y5S1"/>
<proteinExistence type="predicted"/>
<protein>
    <submittedName>
        <fullName evidence="1">Uncharacterized protein</fullName>
    </submittedName>
</protein>
<evidence type="ECO:0000313" key="2">
    <source>
        <dbReference type="Proteomes" id="UP000321570"/>
    </source>
</evidence>
<keyword evidence="2" id="KW-1185">Reference proteome</keyword>
<dbReference type="Gene3D" id="1.20.58.60">
    <property type="match status" value="1"/>
</dbReference>
<evidence type="ECO:0000313" key="1">
    <source>
        <dbReference type="EMBL" id="VUZ42309.1"/>
    </source>
</evidence>